<name>A0A6U0PKS0_9STRA</name>
<dbReference type="AlphaFoldDB" id="A0A6U0PKS0"/>
<accession>A0A6U0PKS0</accession>
<sequence>MLSLPIFGEYVTSKPLRSFPSTFCSHFYSQVRPYAVFRFPWNCTQYTPVFTGIPPHVVVMSDLEASKNTLGTQTNSIMAALNSELNNRGVGGEGFQARAIFEEMKSPQGSFLEQMNSLLASGATSGQHSVASSIHGSIIPDCDSNFIVATANNEHNEDDVDTTRAVDHEDVTVNDEESPSIPRGVLIQWKNCEEGKFCLVAKTFRFPKGMTLSTLFCIYYNRDRRNNIPPYRMLSQTDL</sequence>
<proteinExistence type="predicted"/>
<evidence type="ECO:0000313" key="1">
    <source>
        <dbReference type="EMBL" id="CAD9657819.1"/>
    </source>
</evidence>
<evidence type="ECO:0000313" key="2">
    <source>
        <dbReference type="EMBL" id="CAD9657820.1"/>
    </source>
</evidence>
<reference evidence="1" key="1">
    <citation type="submission" date="2021-01" db="EMBL/GenBank/DDBJ databases">
        <authorList>
            <person name="Corre E."/>
            <person name="Pelletier E."/>
            <person name="Niang G."/>
            <person name="Scheremetjew M."/>
            <person name="Finn R."/>
            <person name="Kale V."/>
            <person name="Holt S."/>
            <person name="Cochrane G."/>
            <person name="Meng A."/>
            <person name="Brown T."/>
            <person name="Cohen L."/>
        </authorList>
    </citation>
    <scope>NUCLEOTIDE SEQUENCE</scope>
    <source>
        <strain evidence="1">CCMP1452</strain>
    </source>
</reference>
<gene>
    <name evidence="1" type="ORF">EANT1437_LOCUS1620</name>
    <name evidence="2" type="ORF">EANT1437_LOCUS1621</name>
</gene>
<dbReference type="EMBL" id="HBHI01003213">
    <property type="protein sequence ID" value="CAD9657820.1"/>
    <property type="molecule type" value="Transcribed_RNA"/>
</dbReference>
<dbReference type="EMBL" id="HBHI01003212">
    <property type="protein sequence ID" value="CAD9657819.1"/>
    <property type="molecule type" value="Transcribed_RNA"/>
</dbReference>
<organism evidence="1">
    <name type="scientific">Eucampia antarctica</name>
    <dbReference type="NCBI Taxonomy" id="49252"/>
    <lineage>
        <taxon>Eukaryota</taxon>
        <taxon>Sar</taxon>
        <taxon>Stramenopiles</taxon>
        <taxon>Ochrophyta</taxon>
        <taxon>Bacillariophyta</taxon>
        <taxon>Mediophyceae</taxon>
        <taxon>Biddulphiophycidae</taxon>
        <taxon>Hemiaulales</taxon>
        <taxon>Hemiaulaceae</taxon>
        <taxon>Eucampia</taxon>
    </lineage>
</organism>
<protein>
    <submittedName>
        <fullName evidence="1">Uncharacterized protein</fullName>
    </submittedName>
</protein>